<reference evidence="6 7" key="1">
    <citation type="submission" date="2017-02" db="EMBL/GenBank/DDBJ databases">
        <title>Ketogulonicigenium robustum SPU B003 Genome sequencing and assembly.</title>
        <authorList>
            <person name="Li Y."/>
            <person name="Liu L."/>
            <person name="Wang C."/>
            <person name="Zhang M."/>
            <person name="Zhang T."/>
            <person name="Zhang Y."/>
        </authorList>
    </citation>
    <scope>NUCLEOTIDE SEQUENCE [LARGE SCALE GENOMIC DNA]</scope>
    <source>
        <strain evidence="6 7">SPU_B003</strain>
    </source>
</reference>
<dbReference type="GO" id="GO:0005524">
    <property type="term" value="F:ATP binding"/>
    <property type="evidence" value="ECO:0007669"/>
    <property type="project" value="UniProtKB-KW"/>
</dbReference>
<dbReference type="InterPro" id="IPR024185">
    <property type="entry name" value="FTHF_cligase-like_sf"/>
</dbReference>
<keyword evidence="3 4" id="KW-0067">ATP-binding</keyword>
<sequence length="182" mass="18926">MKAAARAAAAQRRADAHAAAPADAAAHLQSVLADFAGQTISGYVPIRTEIDLMPALLAAHGAGSTICLPVIDAPATPLRFRAWQPGGALAAGALNTQEPAEGAFVRPDVVVLPLLAFATDGRRLGYGGGFYDRTLHALRAAGPVIAIGFAYDAQLDEDLPIDPNDQPLDLIVTETRIIDLRG</sequence>
<dbReference type="AlphaFoldDB" id="A0A1W6P1G6"/>
<dbReference type="GO" id="GO:0035999">
    <property type="term" value="P:tetrahydrofolate interconversion"/>
    <property type="evidence" value="ECO:0007669"/>
    <property type="project" value="TreeGrafter"/>
</dbReference>
<dbReference type="NCBIfam" id="TIGR02727">
    <property type="entry name" value="MTHFS_bact"/>
    <property type="match status" value="1"/>
</dbReference>
<accession>A0A1W6P1G6</accession>
<dbReference type="GO" id="GO:0046872">
    <property type="term" value="F:metal ion binding"/>
    <property type="evidence" value="ECO:0007669"/>
    <property type="project" value="UniProtKB-KW"/>
</dbReference>
<keyword evidence="6" id="KW-0436">Ligase</keyword>
<dbReference type="Proteomes" id="UP000242447">
    <property type="component" value="Chromosome"/>
</dbReference>
<keyword evidence="5" id="KW-0479">Metal-binding</keyword>
<comment type="cofactor">
    <cofactor evidence="5">
        <name>Mg(2+)</name>
        <dbReference type="ChEBI" id="CHEBI:18420"/>
    </cofactor>
</comment>
<evidence type="ECO:0000313" key="6">
    <source>
        <dbReference type="EMBL" id="ARO15180.1"/>
    </source>
</evidence>
<evidence type="ECO:0000256" key="2">
    <source>
        <dbReference type="ARBA" id="ARBA00022741"/>
    </source>
</evidence>
<feature type="binding site" evidence="4">
    <location>
        <begin position="123"/>
        <end position="131"/>
    </location>
    <ligand>
        <name>ATP</name>
        <dbReference type="ChEBI" id="CHEBI:30616"/>
    </ligand>
</feature>
<dbReference type="InterPro" id="IPR002698">
    <property type="entry name" value="FTHF_cligase"/>
</dbReference>
<dbReference type="EC" id="6.3.3.2" evidence="5"/>
<evidence type="ECO:0000256" key="4">
    <source>
        <dbReference type="PIRSR" id="PIRSR006806-1"/>
    </source>
</evidence>
<dbReference type="STRING" id="92947.BVG79_01838"/>
<dbReference type="InterPro" id="IPR037171">
    <property type="entry name" value="NagB/RpiA_transferase-like"/>
</dbReference>
<dbReference type="EMBL" id="CP019937">
    <property type="protein sequence ID" value="ARO15180.1"/>
    <property type="molecule type" value="Genomic_DNA"/>
</dbReference>
<dbReference type="Pfam" id="PF01812">
    <property type="entry name" value="5-FTHF_cyc-lig"/>
    <property type="match status" value="1"/>
</dbReference>
<organism evidence="6 7">
    <name type="scientific">Ketogulonicigenium robustum</name>
    <dbReference type="NCBI Taxonomy" id="92947"/>
    <lineage>
        <taxon>Bacteria</taxon>
        <taxon>Pseudomonadati</taxon>
        <taxon>Pseudomonadota</taxon>
        <taxon>Alphaproteobacteria</taxon>
        <taxon>Rhodobacterales</taxon>
        <taxon>Roseobacteraceae</taxon>
        <taxon>Ketogulonicigenium</taxon>
    </lineage>
</organism>
<evidence type="ECO:0000256" key="5">
    <source>
        <dbReference type="RuleBase" id="RU361279"/>
    </source>
</evidence>
<feature type="binding site" evidence="4">
    <location>
        <position position="44"/>
    </location>
    <ligand>
        <name>substrate</name>
    </ligand>
</feature>
<name>A0A1W6P1G6_9RHOB</name>
<dbReference type="GO" id="GO:0030272">
    <property type="term" value="F:5-formyltetrahydrofolate cyclo-ligase activity"/>
    <property type="evidence" value="ECO:0007669"/>
    <property type="project" value="UniProtKB-EC"/>
</dbReference>
<dbReference type="KEGG" id="kro:BVG79_01838"/>
<evidence type="ECO:0000256" key="1">
    <source>
        <dbReference type="ARBA" id="ARBA00010638"/>
    </source>
</evidence>
<dbReference type="SUPFAM" id="SSF100950">
    <property type="entry name" value="NagB/RpiA/CoA transferase-like"/>
    <property type="match status" value="1"/>
</dbReference>
<evidence type="ECO:0000313" key="7">
    <source>
        <dbReference type="Proteomes" id="UP000242447"/>
    </source>
</evidence>
<comment type="catalytic activity">
    <reaction evidence="5">
        <text>(6S)-5-formyl-5,6,7,8-tetrahydrofolate + ATP = (6R)-5,10-methenyltetrahydrofolate + ADP + phosphate</text>
        <dbReference type="Rhea" id="RHEA:10488"/>
        <dbReference type="ChEBI" id="CHEBI:30616"/>
        <dbReference type="ChEBI" id="CHEBI:43474"/>
        <dbReference type="ChEBI" id="CHEBI:57455"/>
        <dbReference type="ChEBI" id="CHEBI:57457"/>
        <dbReference type="ChEBI" id="CHEBI:456216"/>
        <dbReference type="EC" id="6.3.3.2"/>
    </reaction>
</comment>
<dbReference type="PIRSF" id="PIRSF006806">
    <property type="entry name" value="FTHF_cligase"/>
    <property type="match status" value="1"/>
</dbReference>
<evidence type="ECO:0000256" key="3">
    <source>
        <dbReference type="ARBA" id="ARBA00022840"/>
    </source>
</evidence>
<dbReference type="GO" id="GO:0009396">
    <property type="term" value="P:folic acid-containing compound biosynthetic process"/>
    <property type="evidence" value="ECO:0007669"/>
    <property type="project" value="TreeGrafter"/>
</dbReference>
<proteinExistence type="inferred from homology"/>
<keyword evidence="2 4" id="KW-0547">Nucleotide-binding</keyword>
<dbReference type="PANTHER" id="PTHR23407:SF1">
    <property type="entry name" value="5-FORMYLTETRAHYDROFOLATE CYCLO-LIGASE"/>
    <property type="match status" value="1"/>
</dbReference>
<keyword evidence="5" id="KW-0460">Magnesium</keyword>
<comment type="similarity">
    <text evidence="1 5">Belongs to the 5-formyltetrahydrofolate cyclo-ligase family.</text>
</comment>
<dbReference type="PANTHER" id="PTHR23407">
    <property type="entry name" value="ATPASE INHIBITOR/5-FORMYLTETRAHYDROFOLATE CYCLO-LIGASE"/>
    <property type="match status" value="1"/>
</dbReference>
<keyword evidence="7" id="KW-1185">Reference proteome</keyword>
<gene>
    <name evidence="6" type="ORF">BVG79_01838</name>
</gene>
<protein>
    <recommendedName>
        <fullName evidence="5">5-formyltetrahydrofolate cyclo-ligase</fullName>
        <ecNumber evidence="5">6.3.3.2</ecNumber>
    </recommendedName>
</protein>
<feature type="binding site" evidence="4">
    <location>
        <position position="49"/>
    </location>
    <ligand>
        <name>substrate</name>
    </ligand>
</feature>
<dbReference type="Gene3D" id="3.40.50.10420">
    <property type="entry name" value="NagB/RpiA/CoA transferase-like"/>
    <property type="match status" value="1"/>
</dbReference>